<dbReference type="EMBL" id="JBGBPQ010000004">
    <property type="protein sequence ID" value="KAL1525360.1"/>
    <property type="molecule type" value="Genomic_DNA"/>
</dbReference>
<dbReference type="Gene3D" id="1.10.3730.20">
    <property type="match status" value="1"/>
</dbReference>
<organism evidence="6 7">
    <name type="scientific">Prymnesium parvum</name>
    <name type="common">Toxic golden alga</name>
    <dbReference type="NCBI Taxonomy" id="97485"/>
    <lineage>
        <taxon>Eukaryota</taxon>
        <taxon>Haptista</taxon>
        <taxon>Haptophyta</taxon>
        <taxon>Prymnesiophyceae</taxon>
        <taxon>Prymnesiales</taxon>
        <taxon>Prymnesiaceae</taxon>
        <taxon>Prymnesium</taxon>
    </lineage>
</organism>
<evidence type="ECO:0000256" key="4">
    <source>
        <dbReference type="ARBA" id="ARBA00023136"/>
    </source>
</evidence>
<evidence type="ECO:0000256" key="2">
    <source>
        <dbReference type="ARBA" id="ARBA00022692"/>
    </source>
</evidence>
<dbReference type="AlphaFoldDB" id="A0AB34JU31"/>
<accession>A0AB34JU31</accession>
<keyword evidence="3 5" id="KW-1133">Transmembrane helix</keyword>
<feature type="transmembrane region" description="Helical" evidence="5">
    <location>
        <begin position="144"/>
        <end position="166"/>
    </location>
</feature>
<feature type="transmembrane region" description="Helical" evidence="5">
    <location>
        <begin position="374"/>
        <end position="393"/>
    </location>
</feature>
<dbReference type="Proteomes" id="UP001515480">
    <property type="component" value="Unassembled WGS sequence"/>
</dbReference>
<gene>
    <name evidence="6" type="ORF">AB1Y20_020220</name>
</gene>
<dbReference type="PANTHER" id="PTHR10231">
    <property type="entry name" value="NUCLEOTIDE-SUGAR TRANSMEMBRANE TRANSPORTER"/>
    <property type="match status" value="1"/>
</dbReference>
<dbReference type="InterPro" id="IPR007271">
    <property type="entry name" value="Nuc_sug_transpt"/>
</dbReference>
<evidence type="ECO:0000313" key="7">
    <source>
        <dbReference type="Proteomes" id="UP001515480"/>
    </source>
</evidence>
<feature type="transmembrane region" description="Helical" evidence="5">
    <location>
        <begin position="348"/>
        <end position="367"/>
    </location>
</feature>
<protein>
    <recommendedName>
        <fullName evidence="8">Sugar phosphate transporter domain-containing protein</fullName>
    </recommendedName>
</protein>
<evidence type="ECO:0000256" key="1">
    <source>
        <dbReference type="ARBA" id="ARBA00004141"/>
    </source>
</evidence>
<dbReference type="GO" id="GO:0000139">
    <property type="term" value="C:Golgi membrane"/>
    <property type="evidence" value="ECO:0007669"/>
    <property type="project" value="InterPro"/>
</dbReference>
<dbReference type="Pfam" id="PF04142">
    <property type="entry name" value="Nuc_sug_transp"/>
    <property type="match status" value="1"/>
</dbReference>
<comment type="subcellular location">
    <subcellularLocation>
        <location evidence="1">Membrane</location>
        <topology evidence="1">Multi-pass membrane protein</topology>
    </subcellularLocation>
</comment>
<feature type="transmembrane region" description="Helical" evidence="5">
    <location>
        <begin position="277"/>
        <end position="299"/>
    </location>
</feature>
<dbReference type="NCBIfam" id="TIGR00803">
    <property type="entry name" value="nst"/>
    <property type="match status" value="1"/>
</dbReference>
<evidence type="ECO:0000256" key="5">
    <source>
        <dbReference type="SAM" id="Phobius"/>
    </source>
</evidence>
<dbReference type="InterPro" id="IPR037185">
    <property type="entry name" value="EmrE-like"/>
</dbReference>
<reference evidence="6 7" key="1">
    <citation type="journal article" date="2024" name="Science">
        <title>Giant polyketide synthase enzymes in the biosynthesis of giant marine polyether toxins.</title>
        <authorList>
            <person name="Fallon T.R."/>
            <person name="Shende V.V."/>
            <person name="Wierzbicki I.H."/>
            <person name="Pendleton A.L."/>
            <person name="Watervoot N.F."/>
            <person name="Auber R.P."/>
            <person name="Gonzalez D.J."/>
            <person name="Wisecaver J.H."/>
            <person name="Moore B.S."/>
        </authorList>
    </citation>
    <scope>NUCLEOTIDE SEQUENCE [LARGE SCALE GENOMIC DNA]</scope>
    <source>
        <strain evidence="6 7">12B1</strain>
    </source>
</reference>
<comment type="caution">
    <text evidence="6">The sequence shown here is derived from an EMBL/GenBank/DDBJ whole genome shotgun (WGS) entry which is preliminary data.</text>
</comment>
<evidence type="ECO:0000256" key="3">
    <source>
        <dbReference type="ARBA" id="ARBA00022989"/>
    </source>
</evidence>
<evidence type="ECO:0000313" key="6">
    <source>
        <dbReference type="EMBL" id="KAL1525360.1"/>
    </source>
</evidence>
<feature type="transmembrane region" description="Helical" evidence="5">
    <location>
        <begin position="197"/>
        <end position="215"/>
    </location>
</feature>
<evidence type="ECO:0008006" key="8">
    <source>
        <dbReference type="Google" id="ProtNLM"/>
    </source>
</evidence>
<sequence length="465" mass="50106">MNDEYPHDFPFRPMRLTTLATLLAIVSSYCVYPTSRHQCHYYRPELARRAHVRSLSSRELLWHSIALLRKRSEVLASAPADASDRDEAIPPIADAEAALSAPEAPMLMWIPLKYITLVLLVVQNSVVAVAAAASRTRHAGSPLYLGSVAVLLSELVKLPVCVALIARDKGGLRGMAAELWHKVVVQWSDTLRMGVPALCYCLQNVLFFVALSSLSATSYQLWAQSKTLFTALFFVIMLGKSLSGQQWVALALLSSGVGLIQTADGAATAVTTVNSPAVLVGVAAVLASSVLSGFANVYFEKVVKQSNVSLWVRNVQLGIFSIPQAAALTLADRALIRSQGALVGFTPLVWTVVLLRAFGGLLVACVVKYADNVLKTYATAIAIILTCIISTMTTRVAPSIRFLQGMSMVIASIFLYNFGVQKPIPVPGCSPVNLVRNKKGIAATKARFVDGYEVPASFLLDLSQA</sequence>
<dbReference type="SUPFAM" id="SSF103481">
    <property type="entry name" value="Multidrug resistance efflux transporter EmrE"/>
    <property type="match status" value="1"/>
</dbReference>
<proteinExistence type="predicted"/>
<feature type="transmembrane region" description="Helical" evidence="5">
    <location>
        <begin position="12"/>
        <end position="32"/>
    </location>
</feature>
<name>A0AB34JU31_PRYPA</name>
<keyword evidence="4 5" id="KW-0472">Membrane</keyword>
<keyword evidence="7" id="KW-1185">Reference proteome</keyword>
<keyword evidence="2 5" id="KW-0812">Transmembrane</keyword>
<dbReference type="GO" id="GO:0015165">
    <property type="term" value="F:pyrimidine nucleotide-sugar transmembrane transporter activity"/>
    <property type="evidence" value="ECO:0007669"/>
    <property type="project" value="InterPro"/>
</dbReference>